<evidence type="ECO:0000313" key="2">
    <source>
        <dbReference type="Proteomes" id="UP001058290"/>
    </source>
</evidence>
<sequence>MSFADDLAKYCQAAGDKVDQLVRDTAIGLQASMMTKSPVDTGRFKSNWQCGLGGMNPDTTAPAGSDALGRTEVVLQGYKPGQTIWLTNNLPYAKRLENGWSQQAPSGMVRLTVQDFKYAVKRAADAMK</sequence>
<dbReference type="RefSeq" id="WP_182342583.1">
    <property type="nucleotide sequence ID" value="NZ_CP104377.1"/>
</dbReference>
<proteinExistence type="predicted"/>
<keyword evidence="2" id="KW-1185">Reference proteome</keyword>
<dbReference type="Proteomes" id="UP001058290">
    <property type="component" value="Chromosome"/>
</dbReference>
<reference evidence="1" key="1">
    <citation type="submission" date="2022-09" db="EMBL/GenBank/DDBJ databases">
        <title>Bacterial diversity in gut of crayfish and pufferfish.</title>
        <authorList>
            <person name="Huang Y."/>
        </authorList>
    </citation>
    <scope>NUCLEOTIDE SEQUENCE</scope>
    <source>
        <strain evidence="1">PR12</strain>
    </source>
</reference>
<organism evidence="1 2">
    <name type="scientific">Comamonas squillarum</name>
    <dbReference type="NCBI Taxonomy" id="2977320"/>
    <lineage>
        <taxon>Bacteria</taxon>
        <taxon>Pseudomonadati</taxon>
        <taxon>Pseudomonadota</taxon>
        <taxon>Betaproteobacteria</taxon>
        <taxon>Burkholderiales</taxon>
        <taxon>Comamonadaceae</taxon>
        <taxon>Comamonas</taxon>
    </lineage>
</organism>
<name>A0ABY6A4W4_9BURK</name>
<dbReference type="EMBL" id="CP104377">
    <property type="protein sequence ID" value="UXC20010.1"/>
    <property type="molecule type" value="Genomic_DNA"/>
</dbReference>
<evidence type="ECO:0000313" key="1">
    <source>
        <dbReference type="EMBL" id="UXC20010.1"/>
    </source>
</evidence>
<protein>
    <submittedName>
        <fullName evidence="1">HK97 gp10 family phage protein</fullName>
    </submittedName>
</protein>
<accession>A0ABY6A4W4</accession>
<gene>
    <name evidence="1" type="ORF">N4T19_07860</name>
</gene>